<dbReference type="GO" id="GO:0005524">
    <property type="term" value="F:ATP binding"/>
    <property type="evidence" value="ECO:0007669"/>
    <property type="project" value="UniProtKB-KW"/>
</dbReference>
<proteinExistence type="inferred from homology"/>
<dbReference type="SMART" id="SM00863">
    <property type="entry name" value="tRNA_SAD"/>
    <property type="match status" value="1"/>
</dbReference>
<evidence type="ECO:0000256" key="2">
    <source>
        <dbReference type="ARBA" id="ARBA00013168"/>
    </source>
</evidence>
<dbReference type="Pfam" id="PF07973">
    <property type="entry name" value="tRNA_SAD"/>
    <property type="match status" value="1"/>
</dbReference>
<evidence type="ECO:0000256" key="4">
    <source>
        <dbReference type="ARBA" id="ARBA00022598"/>
    </source>
</evidence>
<keyword evidence="3" id="KW-0820">tRNA-binding</keyword>
<dbReference type="PANTHER" id="PTHR11777:SF9">
    <property type="entry name" value="ALANINE--TRNA LIGASE, CYTOPLASMIC"/>
    <property type="match status" value="1"/>
</dbReference>
<keyword evidence="12" id="KW-1185">Reference proteome</keyword>
<keyword evidence="9" id="KW-0030">Aminoacyl-tRNA synthetase</keyword>
<dbReference type="PANTHER" id="PTHR11777">
    <property type="entry name" value="ALANYL-TRNA SYNTHETASE"/>
    <property type="match status" value="1"/>
</dbReference>
<name>A0ABC8SKJ8_9AQUA</name>
<dbReference type="GO" id="GO:0000049">
    <property type="term" value="F:tRNA binding"/>
    <property type="evidence" value="ECO:0007669"/>
    <property type="project" value="UniProtKB-KW"/>
</dbReference>
<keyword evidence="5" id="KW-0547">Nucleotide-binding</keyword>
<evidence type="ECO:0000256" key="9">
    <source>
        <dbReference type="ARBA" id="ARBA00023146"/>
    </source>
</evidence>
<keyword evidence="8" id="KW-0648">Protein biosynthesis</keyword>
<gene>
    <name evidence="11" type="ORF">ILEXP_LOCUS24894</name>
</gene>
<protein>
    <recommendedName>
        <fullName evidence="2">alanine--tRNA ligase</fullName>
        <ecNumber evidence="2">6.1.1.7</ecNumber>
    </recommendedName>
</protein>
<dbReference type="GO" id="GO:0004813">
    <property type="term" value="F:alanine-tRNA ligase activity"/>
    <property type="evidence" value="ECO:0007669"/>
    <property type="project" value="UniProtKB-EC"/>
</dbReference>
<organism evidence="11 12">
    <name type="scientific">Ilex paraguariensis</name>
    <name type="common">yerba mate</name>
    <dbReference type="NCBI Taxonomy" id="185542"/>
    <lineage>
        <taxon>Eukaryota</taxon>
        <taxon>Viridiplantae</taxon>
        <taxon>Streptophyta</taxon>
        <taxon>Embryophyta</taxon>
        <taxon>Tracheophyta</taxon>
        <taxon>Spermatophyta</taxon>
        <taxon>Magnoliopsida</taxon>
        <taxon>eudicotyledons</taxon>
        <taxon>Gunneridae</taxon>
        <taxon>Pentapetalae</taxon>
        <taxon>asterids</taxon>
        <taxon>campanulids</taxon>
        <taxon>Aquifoliales</taxon>
        <taxon>Aquifoliaceae</taxon>
        <taxon>Ilex</taxon>
    </lineage>
</organism>
<dbReference type="Proteomes" id="UP001642360">
    <property type="component" value="Unassembled WGS sequence"/>
</dbReference>
<dbReference type="InterPro" id="IPR018163">
    <property type="entry name" value="Thr/Ala-tRNA-synth_IIc_edit"/>
</dbReference>
<evidence type="ECO:0000256" key="8">
    <source>
        <dbReference type="ARBA" id="ARBA00022917"/>
    </source>
</evidence>
<evidence type="ECO:0000256" key="7">
    <source>
        <dbReference type="ARBA" id="ARBA00022884"/>
    </source>
</evidence>
<evidence type="ECO:0000256" key="6">
    <source>
        <dbReference type="ARBA" id="ARBA00022840"/>
    </source>
</evidence>
<dbReference type="GO" id="GO:0006412">
    <property type="term" value="P:translation"/>
    <property type="evidence" value="ECO:0007669"/>
    <property type="project" value="UniProtKB-KW"/>
</dbReference>
<accession>A0ABC8SKJ8</accession>
<sequence>MDVFAKEVYPDPVRVVAIGRKVEDLLSDPQSEEWLSISAELCGGTHISNTREAKGFALLSEEGIAKGIRRVTTVTLDYALKAAELASSLGQEANEASKTEGSLLEQNQVMKSKKKIAEENIQSYKSCW</sequence>
<feature type="domain" description="Threonyl/alanyl tRNA synthetase SAD" evidence="10">
    <location>
        <begin position="13"/>
        <end position="72"/>
    </location>
</feature>
<dbReference type="InterPro" id="IPR050058">
    <property type="entry name" value="Ala-tRNA_ligase"/>
</dbReference>
<dbReference type="EMBL" id="CAUOFW020002836">
    <property type="protein sequence ID" value="CAK9156360.1"/>
    <property type="molecule type" value="Genomic_DNA"/>
</dbReference>
<dbReference type="AlphaFoldDB" id="A0ABC8SKJ8"/>
<comment type="similarity">
    <text evidence="1">Belongs to the class-II aminoacyl-tRNA synthetase family.</text>
</comment>
<dbReference type="EC" id="6.1.1.7" evidence="2"/>
<evidence type="ECO:0000259" key="10">
    <source>
        <dbReference type="SMART" id="SM00863"/>
    </source>
</evidence>
<keyword evidence="4" id="KW-0436">Ligase</keyword>
<evidence type="ECO:0000313" key="12">
    <source>
        <dbReference type="Proteomes" id="UP001642360"/>
    </source>
</evidence>
<dbReference type="InterPro" id="IPR012947">
    <property type="entry name" value="tRNA_SAD"/>
</dbReference>
<evidence type="ECO:0000313" key="11">
    <source>
        <dbReference type="EMBL" id="CAK9156360.1"/>
    </source>
</evidence>
<evidence type="ECO:0000256" key="5">
    <source>
        <dbReference type="ARBA" id="ARBA00022741"/>
    </source>
</evidence>
<reference evidence="11 12" key="1">
    <citation type="submission" date="2024-02" db="EMBL/GenBank/DDBJ databases">
        <authorList>
            <person name="Vignale AGUSTIN F."/>
            <person name="Sosa J E."/>
            <person name="Modenutti C."/>
        </authorList>
    </citation>
    <scope>NUCLEOTIDE SEQUENCE [LARGE SCALE GENOMIC DNA]</scope>
</reference>
<comment type="caution">
    <text evidence="11">The sequence shown here is derived from an EMBL/GenBank/DDBJ whole genome shotgun (WGS) entry which is preliminary data.</text>
</comment>
<dbReference type="SUPFAM" id="SSF55186">
    <property type="entry name" value="ThrRS/AlaRS common domain"/>
    <property type="match status" value="1"/>
</dbReference>
<dbReference type="FunFam" id="3.30.980.10:FF:000004">
    <property type="entry name" value="Alanine--tRNA ligase, cytoplasmic"/>
    <property type="match status" value="1"/>
</dbReference>
<keyword evidence="7" id="KW-0694">RNA-binding</keyword>
<evidence type="ECO:0000256" key="3">
    <source>
        <dbReference type="ARBA" id="ARBA00022555"/>
    </source>
</evidence>
<dbReference type="Gene3D" id="3.30.980.10">
    <property type="entry name" value="Threonyl-trna Synthetase, Chain A, domain 2"/>
    <property type="match status" value="1"/>
</dbReference>
<keyword evidence="6" id="KW-0067">ATP-binding</keyword>
<evidence type="ECO:0000256" key="1">
    <source>
        <dbReference type="ARBA" id="ARBA00008226"/>
    </source>
</evidence>